<feature type="domain" description="G-protein coupled receptors family 2 profile 2" evidence="6">
    <location>
        <begin position="1"/>
        <end position="241"/>
    </location>
</feature>
<dbReference type="PANTHER" id="PTHR45902">
    <property type="entry name" value="LATROPHILIN RECEPTOR-LIKE PROTEIN A"/>
    <property type="match status" value="1"/>
</dbReference>
<feature type="non-terminal residue" evidence="7">
    <location>
        <position position="1"/>
    </location>
</feature>
<dbReference type="GO" id="GO:0007166">
    <property type="term" value="P:cell surface receptor signaling pathway"/>
    <property type="evidence" value="ECO:0007669"/>
    <property type="project" value="InterPro"/>
</dbReference>
<feature type="non-terminal residue" evidence="7">
    <location>
        <position position="246"/>
    </location>
</feature>
<dbReference type="CDD" id="cd15039">
    <property type="entry name" value="7tmB3_Methuselah-like"/>
    <property type="match status" value="1"/>
</dbReference>
<sequence>LSIVCLIITIILYCLLPDLRNLPGKLTMGLSLSLILAQGLLILPNLPRPICRYFAAVTHYSWLTVFMWMAVIAVNMLRTFHPKTMHGGSEWLGGNAFIRLSSICLISPAVLCIILTILDQFPGGHLHVNYGQASCLWMSNIDGYIYMFFVPVGTVLLISSVCFCMTLYYIEKTMAATDMITGRKRDRERCVMYIKLSSVMGFSWIFGFVASFSNVEALWYVYIILNGLQGVFIFFSFGMTSRTRKM</sequence>
<dbReference type="OMA" id="GSKGCWI"/>
<evidence type="ECO:0000259" key="6">
    <source>
        <dbReference type="PROSITE" id="PS50261"/>
    </source>
</evidence>
<comment type="subcellular location">
    <subcellularLocation>
        <location evidence="1">Membrane</location>
        <topology evidence="1">Multi-pass membrane protein</topology>
    </subcellularLocation>
</comment>
<gene>
    <name evidence="7" type="ORF">LOTGIDRAFT_75362</name>
</gene>
<feature type="transmembrane region" description="Helical" evidence="5">
    <location>
        <begin position="26"/>
        <end position="47"/>
    </location>
</feature>
<dbReference type="PRINTS" id="PR02001">
    <property type="entry name" value="GCR1CAMPR"/>
</dbReference>
<feature type="transmembrane region" description="Helical" evidence="5">
    <location>
        <begin position="97"/>
        <end position="118"/>
    </location>
</feature>
<keyword evidence="4 5" id="KW-0472">Membrane</keyword>
<dbReference type="HOGENOM" id="CLU_002753_3_0_1"/>
<dbReference type="InterPro" id="IPR017981">
    <property type="entry name" value="GPCR_2-like_7TM"/>
</dbReference>
<dbReference type="InterPro" id="IPR022343">
    <property type="entry name" value="GCR1-cAMP_receptor"/>
</dbReference>
<keyword evidence="8" id="KW-1185">Reference proteome</keyword>
<dbReference type="PANTHER" id="PTHR45902:SF1">
    <property type="entry name" value="LATROPHILIN RECEPTOR-LIKE PROTEIN A"/>
    <property type="match status" value="1"/>
</dbReference>
<evidence type="ECO:0000256" key="5">
    <source>
        <dbReference type="SAM" id="Phobius"/>
    </source>
</evidence>
<evidence type="ECO:0000256" key="2">
    <source>
        <dbReference type="ARBA" id="ARBA00022692"/>
    </source>
</evidence>
<feature type="transmembrane region" description="Helical" evidence="5">
    <location>
        <begin position="219"/>
        <end position="240"/>
    </location>
</feature>
<dbReference type="Proteomes" id="UP000030746">
    <property type="component" value="Unassembled WGS sequence"/>
</dbReference>
<dbReference type="PROSITE" id="PS50261">
    <property type="entry name" value="G_PROTEIN_RECEP_F2_4"/>
    <property type="match status" value="1"/>
</dbReference>
<dbReference type="CTD" id="20252179"/>
<dbReference type="EMBL" id="KB199650">
    <property type="protein sequence ID" value="ESP05107.1"/>
    <property type="molecule type" value="Genomic_DNA"/>
</dbReference>
<dbReference type="KEGG" id="lgi:LOTGIDRAFT_75362"/>
<dbReference type="GO" id="GO:0004930">
    <property type="term" value="F:G protein-coupled receptor activity"/>
    <property type="evidence" value="ECO:0007669"/>
    <property type="project" value="InterPro"/>
</dbReference>
<dbReference type="InterPro" id="IPR000832">
    <property type="entry name" value="GPCR_2_secretin-like"/>
</dbReference>
<protein>
    <recommendedName>
        <fullName evidence="6">G-protein coupled receptors family 2 profile 2 domain-containing protein</fullName>
    </recommendedName>
</protein>
<dbReference type="Pfam" id="PF00002">
    <property type="entry name" value="7tm_2"/>
    <property type="match status" value="1"/>
</dbReference>
<evidence type="ECO:0000256" key="3">
    <source>
        <dbReference type="ARBA" id="ARBA00022989"/>
    </source>
</evidence>
<dbReference type="InterPro" id="IPR053231">
    <property type="entry name" value="GPCR_LN-TM7"/>
</dbReference>
<evidence type="ECO:0000313" key="8">
    <source>
        <dbReference type="Proteomes" id="UP000030746"/>
    </source>
</evidence>
<dbReference type="RefSeq" id="XP_009043652.1">
    <property type="nucleotide sequence ID" value="XM_009045404.1"/>
</dbReference>
<keyword evidence="3 5" id="KW-1133">Transmembrane helix</keyword>
<dbReference type="GO" id="GO:0016020">
    <property type="term" value="C:membrane"/>
    <property type="evidence" value="ECO:0007669"/>
    <property type="project" value="UniProtKB-SubCell"/>
</dbReference>
<name>V4BGS7_LOTGI</name>
<feature type="transmembrane region" description="Helical" evidence="5">
    <location>
        <begin position="144"/>
        <end position="170"/>
    </location>
</feature>
<evidence type="ECO:0000256" key="4">
    <source>
        <dbReference type="ARBA" id="ARBA00023136"/>
    </source>
</evidence>
<evidence type="ECO:0000256" key="1">
    <source>
        <dbReference type="ARBA" id="ARBA00004141"/>
    </source>
</evidence>
<feature type="transmembrane region" description="Helical" evidence="5">
    <location>
        <begin position="59"/>
        <end position="77"/>
    </location>
</feature>
<dbReference type="GeneID" id="20252179"/>
<accession>V4BGS7</accession>
<feature type="transmembrane region" description="Helical" evidence="5">
    <location>
        <begin position="191"/>
        <end position="213"/>
    </location>
</feature>
<dbReference type="Gene3D" id="1.20.1070.10">
    <property type="entry name" value="Rhodopsin 7-helix transmembrane proteins"/>
    <property type="match status" value="1"/>
</dbReference>
<dbReference type="OrthoDB" id="6056922at2759"/>
<organism evidence="7 8">
    <name type="scientific">Lottia gigantea</name>
    <name type="common">Giant owl limpet</name>
    <dbReference type="NCBI Taxonomy" id="225164"/>
    <lineage>
        <taxon>Eukaryota</taxon>
        <taxon>Metazoa</taxon>
        <taxon>Spiralia</taxon>
        <taxon>Lophotrochozoa</taxon>
        <taxon>Mollusca</taxon>
        <taxon>Gastropoda</taxon>
        <taxon>Patellogastropoda</taxon>
        <taxon>Lottioidea</taxon>
        <taxon>Lottiidae</taxon>
        <taxon>Lottia</taxon>
    </lineage>
</organism>
<dbReference type="AlphaFoldDB" id="V4BGS7"/>
<evidence type="ECO:0000313" key="7">
    <source>
        <dbReference type="EMBL" id="ESP05107.1"/>
    </source>
</evidence>
<reference evidence="7 8" key="1">
    <citation type="journal article" date="2013" name="Nature">
        <title>Insights into bilaterian evolution from three spiralian genomes.</title>
        <authorList>
            <person name="Simakov O."/>
            <person name="Marletaz F."/>
            <person name="Cho S.J."/>
            <person name="Edsinger-Gonzales E."/>
            <person name="Havlak P."/>
            <person name="Hellsten U."/>
            <person name="Kuo D.H."/>
            <person name="Larsson T."/>
            <person name="Lv J."/>
            <person name="Arendt D."/>
            <person name="Savage R."/>
            <person name="Osoegawa K."/>
            <person name="de Jong P."/>
            <person name="Grimwood J."/>
            <person name="Chapman J.A."/>
            <person name="Shapiro H."/>
            <person name="Aerts A."/>
            <person name="Otillar R.P."/>
            <person name="Terry A.Y."/>
            <person name="Boore J.L."/>
            <person name="Grigoriev I.V."/>
            <person name="Lindberg D.R."/>
            <person name="Seaver E.C."/>
            <person name="Weisblat D.A."/>
            <person name="Putnam N.H."/>
            <person name="Rokhsar D.S."/>
        </authorList>
    </citation>
    <scope>NUCLEOTIDE SEQUENCE [LARGE SCALE GENOMIC DNA]</scope>
</reference>
<keyword evidence="2 5" id="KW-0812">Transmembrane</keyword>
<proteinExistence type="predicted"/>